<gene>
    <name evidence="2" type="ORF">ACM01_03865</name>
</gene>
<protein>
    <submittedName>
        <fullName evidence="2">Uncharacterized protein</fullName>
    </submittedName>
</protein>
<dbReference type="EMBL" id="LFNT01000002">
    <property type="protein sequence ID" value="KMS76959.1"/>
    <property type="molecule type" value="Genomic_DNA"/>
</dbReference>
<dbReference type="RefSeq" id="WP_048579559.1">
    <property type="nucleotide sequence ID" value="NZ_LFNT01000002.1"/>
</dbReference>
<dbReference type="Gene3D" id="4.10.1080.10">
    <property type="entry name" value="TSP type-3 repeat"/>
    <property type="match status" value="1"/>
</dbReference>
<proteinExistence type="predicted"/>
<dbReference type="Proteomes" id="UP000037432">
    <property type="component" value="Unassembled WGS sequence"/>
</dbReference>
<evidence type="ECO:0000313" key="2">
    <source>
        <dbReference type="EMBL" id="KMS76959.1"/>
    </source>
</evidence>
<dbReference type="SUPFAM" id="SSF103647">
    <property type="entry name" value="TSP type-3 repeat"/>
    <property type="match status" value="1"/>
</dbReference>
<dbReference type="GO" id="GO:0005509">
    <property type="term" value="F:calcium ion binding"/>
    <property type="evidence" value="ECO:0007669"/>
    <property type="project" value="InterPro"/>
</dbReference>
<dbReference type="AlphaFoldDB" id="A0A0J7ZLZ4"/>
<organism evidence="2 3">
    <name type="scientific">Streptomyces viridochromogenes</name>
    <dbReference type="NCBI Taxonomy" id="1938"/>
    <lineage>
        <taxon>Bacteria</taxon>
        <taxon>Bacillati</taxon>
        <taxon>Actinomycetota</taxon>
        <taxon>Actinomycetes</taxon>
        <taxon>Kitasatosporales</taxon>
        <taxon>Streptomycetaceae</taxon>
        <taxon>Streptomyces</taxon>
    </lineage>
</organism>
<feature type="region of interest" description="Disordered" evidence="1">
    <location>
        <begin position="1"/>
        <end position="20"/>
    </location>
</feature>
<reference evidence="2 3" key="1">
    <citation type="submission" date="2015-06" db="EMBL/GenBank/DDBJ databases">
        <authorList>
            <person name="Ju K.-S."/>
            <person name="Doroghazi J.R."/>
            <person name="Metcalf W.W."/>
        </authorList>
    </citation>
    <scope>NUCLEOTIDE SEQUENCE [LARGE SCALE GENOMIC DNA]</scope>
    <source>
        <strain evidence="2 3">NRRL 3414</strain>
    </source>
</reference>
<sequence length="110" mass="11713">MSDQYDFSSDAYQDVGADPDEFTAPYLRDFAQLPGAQVEDSDGDGLIDTVHLDSDGDTVLDMTEHVDPSDHSTTLFDATGDGIPDVIAHGSDGTFDTLTFPDDGSTLPLP</sequence>
<comment type="caution">
    <text evidence="2">The sequence shown here is derived from an EMBL/GenBank/DDBJ whole genome shotgun (WGS) entry which is preliminary data.</text>
</comment>
<feature type="compositionally biased region" description="Polar residues" evidence="1">
    <location>
        <begin position="1"/>
        <end position="11"/>
    </location>
</feature>
<dbReference type="InterPro" id="IPR028974">
    <property type="entry name" value="TSP_type-3_rpt"/>
</dbReference>
<evidence type="ECO:0000313" key="3">
    <source>
        <dbReference type="Proteomes" id="UP000037432"/>
    </source>
</evidence>
<evidence type="ECO:0000256" key="1">
    <source>
        <dbReference type="SAM" id="MobiDB-lite"/>
    </source>
</evidence>
<accession>A0A0J7ZLZ4</accession>
<name>A0A0J7ZLZ4_STRVR</name>
<dbReference type="PATRIC" id="fig|1938.3.peg.397"/>